<dbReference type="Proteomes" id="UP000053758">
    <property type="component" value="Unassembled WGS sequence"/>
</dbReference>
<reference evidence="2" key="1">
    <citation type="submission" date="2014-07" db="EMBL/GenBank/DDBJ databases">
        <title>Draft genome sequence of the yeast Pseudozyma antarctica JCM 10317 known as a producer of lipase B which used in a wide range of industrial applications.</title>
        <authorList>
            <person name="Morita T."/>
            <person name="Saika A."/>
            <person name="Koike H."/>
        </authorList>
    </citation>
    <scope>NUCLEOTIDE SEQUENCE</scope>
    <source>
        <strain evidence="2">JCM 10317</strain>
    </source>
</reference>
<name>A0A081CEA8_PSEA2</name>
<dbReference type="EMBL" id="DF830074">
    <property type="protein sequence ID" value="GAK65004.1"/>
    <property type="molecule type" value="Genomic_DNA"/>
</dbReference>
<feature type="region of interest" description="Disordered" evidence="1">
    <location>
        <begin position="117"/>
        <end position="142"/>
    </location>
</feature>
<evidence type="ECO:0000313" key="2">
    <source>
        <dbReference type="EMBL" id="GAK65004.1"/>
    </source>
</evidence>
<dbReference type="HOGENOM" id="CLU_1660494_0_0_1"/>
<evidence type="ECO:0000256" key="1">
    <source>
        <dbReference type="SAM" id="MobiDB-lite"/>
    </source>
</evidence>
<accession>A0A081CEA8</accession>
<organism evidence="2">
    <name type="scientific">Pseudozyma antarctica</name>
    <name type="common">Yeast</name>
    <name type="synonym">Candida antarctica</name>
    <dbReference type="NCBI Taxonomy" id="84753"/>
    <lineage>
        <taxon>Eukaryota</taxon>
        <taxon>Fungi</taxon>
        <taxon>Dikarya</taxon>
        <taxon>Basidiomycota</taxon>
        <taxon>Ustilaginomycotina</taxon>
        <taxon>Ustilaginomycetes</taxon>
        <taxon>Ustilaginales</taxon>
        <taxon>Ustilaginaceae</taxon>
        <taxon>Moesziomyces</taxon>
    </lineage>
</organism>
<gene>
    <name evidence="2" type="ORF">PAN0_007c3220</name>
</gene>
<sequence length="159" mass="16731">MQSLEPPIAAAAQIRGSKAISAAAAAPPPPPPLNQGAFPSSPNSSSVLFGLGPRLLVLPPAPSSSTTSVVLPTHPSTHPSPYRPSFPLPLFSLRRPYPRVPPVASFSHPFFPVPSSRPRALVSRPRPELATVPRSCRRTGPAPKRSIALLDGLLIPRLA</sequence>
<protein>
    <submittedName>
        <fullName evidence="2">Uncharacterized protein</fullName>
    </submittedName>
</protein>
<proteinExistence type="predicted"/>
<dbReference type="GeneID" id="26303974"/>
<dbReference type="AlphaFoldDB" id="A0A081CEA8"/>
<evidence type="ECO:0000313" key="3">
    <source>
        <dbReference type="Proteomes" id="UP000053758"/>
    </source>
</evidence>
<keyword evidence="3" id="KW-1185">Reference proteome</keyword>
<feature type="region of interest" description="Disordered" evidence="1">
    <location>
        <begin position="19"/>
        <end position="44"/>
    </location>
</feature>
<dbReference type="RefSeq" id="XP_014656791.1">
    <property type="nucleotide sequence ID" value="XM_014801305.1"/>
</dbReference>